<evidence type="ECO:0000313" key="1">
    <source>
        <dbReference type="EMBL" id="MDQ1095689.1"/>
    </source>
</evidence>
<keyword evidence="2" id="KW-1185">Reference proteome</keyword>
<proteinExistence type="predicted"/>
<name>A0ABU0TF52_9FLAO</name>
<gene>
    <name evidence="1" type="ORF">QE404_000836</name>
</gene>
<sequence>MKYVLAFISLLISYSKMMNIPDNEILKRFNVFLDFQHNAVYLKPNKLFNDSYIEKE</sequence>
<protein>
    <submittedName>
        <fullName evidence="1">Uncharacterized protein</fullName>
    </submittedName>
</protein>
<dbReference type="Proteomes" id="UP001225072">
    <property type="component" value="Unassembled WGS sequence"/>
</dbReference>
<accession>A0ABU0TF52</accession>
<evidence type="ECO:0000313" key="2">
    <source>
        <dbReference type="Proteomes" id="UP001225072"/>
    </source>
</evidence>
<reference evidence="1 2" key="1">
    <citation type="submission" date="2023-07" db="EMBL/GenBank/DDBJ databases">
        <title>Functional and genomic diversity of the sorghum phyllosphere microbiome.</title>
        <authorList>
            <person name="Shade A."/>
        </authorList>
    </citation>
    <scope>NUCLEOTIDE SEQUENCE [LARGE SCALE GENOMIC DNA]</scope>
    <source>
        <strain evidence="1 2">SORGH_AS_1064</strain>
    </source>
</reference>
<dbReference type="RefSeq" id="WP_307446849.1">
    <property type="nucleotide sequence ID" value="NZ_JAUTAL010000001.1"/>
</dbReference>
<dbReference type="EMBL" id="JAUTAL010000001">
    <property type="protein sequence ID" value="MDQ1095689.1"/>
    <property type="molecule type" value="Genomic_DNA"/>
</dbReference>
<organism evidence="1 2">
    <name type="scientific">Chryseobacterium camelliae</name>
    <dbReference type="NCBI Taxonomy" id="1265445"/>
    <lineage>
        <taxon>Bacteria</taxon>
        <taxon>Pseudomonadati</taxon>
        <taxon>Bacteroidota</taxon>
        <taxon>Flavobacteriia</taxon>
        <taxon>Flavobacteriales</taxon>
        <taxon>Weeksellaceae</taxon>
        <taxon>Chryseobacterium group</taxon>
        <taxon>Chryseobacterium</taxon>
    </lineage>
</organism>
<comment type="caution">
    <text evidence="1">The sequence shown here is derived from an EMBL/GenBank/DDBJ whole genome shotgun (WGS) entry which is preliminary data.</text>
</comment>